<dbReference type="EMBL" id="JABBWE010000045">
    <property type="protein sequence ID" value="KAG1791046.1"/>
    <property type="molecule type" value="Genomic_DNA"/>
</dbReference>
<name>A0A9P7AJX2_9AGAM</name>
<dbReference type="PANTHER" id="PTHR39474:SF1">
    <property type="entry name" value="FUNGAL SPECIFIC TRANSCRIPTION FACTOR"/>
    <property type="match status" value="1"/>
</dbReference>
<dbReference type="OrthoDB" id="4590138at2759"/>
<organism evidence="1 2">
    <name type="scientific">Suillus plorans</name>
    <dbReference type="NCBI Taxonomy" id="116603"/>
    <lineage>
        <taxon>Eukaryota</taxon>
        <taxon>Fungi</taxon>
        <taxon>Dikarya</taxon>
        <taxon>Basidiomycota</taxon>
        <taxon>Agaricomycotina</taxon>
        <taxon>Agaricomycetes</taxon>
        <taxon>Agaricomycetidae</taxon>
        <taxon>Boletales</taxon>
        <taxon>Suillineae</taxon>
        <taxon>Suillaceae</taxon>
        <taxon>Suillus</taxon>
    </lineage>
</organism>
<sequence>MAPSEAINDDQQMSSATPLLIAPPANDDAKQVTLGSSETVKLDALGPIVVNSDGTLSRIANWENMTKEEKERTIRVVAARNRCVQLCRKRRAVYAGA</sequence>
<dbReference type="AlphaFoldDB" id="A0A9P7AJX2"/>
<protein>
    <submittedName>
        <fullName evidence="1">Uncharacterized protein</fullName>
    </submittedName>
</protein>
<comment type="caution">
    <text evidence="1">The sequence shown here is derived from an EMBL/GenBank/DDBJ whole genome shotgun (WGS) entry which is preliminary data.</text>
</comment>
<evidence type="ECO:0000313" key="1">
    <source>
        <dbReference type="EMBL" id="KAG1791046.1"/>
    </source>
</evidence>
<gene>
    <name evidence="1" type="ORF">HD556DRAFT_1387288</name>
</gene>
<accession>A0A9P7AJX2</accession>
<dbReference type="PANTHER" id="PTHR39474">
    <property type="entry name" value="UNNAMED PRODUCT"/>
    <property type="match status" value="1"/>
</dbReference>
<dbReference type="Proteomes" id="UP000719766">
    <property type="component" value="Unassembled WGS sequence"/>
</dbReference>
<proteinExistence type="predicted"/>
<keyword evidence="2" id="KW-1185">Reference proteome</keyword>
<reference evidence="1" key="1">
    <citation type="journal article" date="2020" name="New Phytol.">
        <title>Comparative genomics reveals dynamic genome evolution in host specialist ectomycorrhizal fungi.</title>
        <authorList>
            <person name="Lofgren L.A."/>
            <person name="Nguyen N.H."/>
            <person name="Vilgalys R."/>
            <person name="Ruytinx J."/>
            <person name="Liao H.L."/>
            <person name="Branco S."/>
            <person name="Kuo A."/>
            <person name="LaButti K."/>
            <person name="Lipzen A."/>
            <person name="Andreopoulos W."/>
            <person name="Pangilinan J."/>
            <person name="Riley R."/>
            <person name="Hundley H."/>
            <person name="Na H."/>
            <person name="Barry K."/>
            <person name="Grigoriev I.V."/>
            <person name="Stajich J.E."/>
            <person name="Kennedy P.G."/>
        </authorList>
    </citation>
    <scope>NUCLEOTIDE SEQUENCE</scope>
    <source>
        <strain evidence="1">S12</strain>
    </source>
</reference>
<dbReference type="RefSeq" id="XP_041157956.1">
    <property type="nucleotide sequence ID" value="XM_041303443.1"/>
</dbReference>
<evidence type="ECO:0000313" key="2">
    <source>
        <dbReference type="Proteomes" id="UP000719766"/>
    </source>
</evidence>
<dbReference type="GeneID" id="64597207"/>